<dbReference type="PANTHER" id="PTHR35868">
    <property type="entry name" value="DUF2804 DOMAIN-CONTAINING PROTEIN-RELATED"/>
    <property type="match status" value="1"/>
</dbReference>
<dbReference type="KEGG" id="tsu:Tresu_2323"/>
<organism evidence="1 2">
    <name type="scientific">Treponema succinifaciens (strain ATCC 33096 / DSM 2489 / 6091)</name>
    <dbReference type="NCBI Taxonomy" id="869209"/>
    <lineage>
        <taxon>Bacteria</taxon>
        <taxon>Pseudomonadati</taxon>
        <taxon>Spirochaetota</taxon>
        <taxon>Spirochaetia</taxon>
        <taxon>Spirochaetales</taxon>
        <taxon>Treponemataceae</taxon>
        <taxon>Treponema</taxon>
    </lineage>
</organism>
<evidence type="ECO:0000313" key="1">
    <source>
        <dbReference type="EMBL" id="AEB15186.1"/>
    </source>
</evidence>
<dbReference type="STRING" id="869209.Tresu_2323"/>
<dbReference type="RefSeq" id="WP_013702438.1">
    <property type="nucleotide sequence ID" value="NC_015385.1"/>
</dbReference>
<reference evidence="1 2" key="1">
    <citation type="journal article" date="2011" name="Stand. Genomic Sci.">
        <title>Complete genome sequence of Treponema succinifaciens type strain (6091).</title>
        <authorList>
            <person name="Han C."/>
            <person name="Gronow S."/>
            <person name="Teshima H."/>
            <person name="Lapidus A."/>
            <person name="Nolan M."/>
            <person name="Lucas S."/>
            <person name="Hammon N."/>
            <person name="Deshpande S."/>
            <person name="Cheng J.F."/>
            <person name="Zeytun A."/>
            <person name="Tapia R."/>
            <person name="Goodwin L."/>
            <person name="Pitluck S."/>
            <person name="Liolios K."/>
            <person name="Pagani I."/>
            <person name="Ivanova N."/>
            <person name="Mavromatis K."/>
            <person name="Mikhailova N."/>
            <person name="Huntemann M."/>
            <person name="Pati A."/>
            <person name="Chen A."/>
            <person name="Palaniappan K."/>
            <person name="Land M."/>
            <person name="Hauser L."/>
            <person name="Brambilla E.M."/>
            <person name="Rohde M."/>
            <person name="Goker M."/>
            <person name="Woyke T."/>
            <person name="Bristow J."/>
            <person name="Eisen J.A."/>
            <person name="Markowitz V."/>
            <person name="Hugenholtz P."/>
            <person name="Kyrpides N.C."/>
            <person name="Klenk H.P."/>
            <person name="Detter J.C."/>
        </authorList>
    </citation>
    <scope>NUCLEOTIDE SEQUENCE [LARGE SCALE GENOMIC DNA]</scope>
    <source>
        <strain evidence="2">ATCC 33096 / DSM 2489 / 6091</strain>
    </source>
</reference>
<name>F2NWJ7_TRES6</name>
<dbReference type="PANTHER" id="PTHR35868:SF4">
    <property type="entry name" value="DUF2804 DOMAIN-CONTAINING PROTEIN"/>
    <property type="match status" value="1"/>
</dbReference>
<dbReference type="eggNOG" id="ENOG50325JJ">
    <property type="taxonomic scope" value="Bacteria"/>
</dbReference>
<dbReference type="InterPro" id="IPR021243">
    <property type="entry name" value="DUF2804"/>
</dbReference>
<dbReference type="Proteomes" id="UP000006852">
    <property type="component" value="Chromosome"/>
</dbReference>
<dbReference type="HOGENOM" id="CLU_794405_0_0_12"/>
<dbReference type="EMBL" id="CP002631">
    <property type="protein sequence ID" value="AEB15186.1"/>
    <property type="molecule type" value="Genomic_DNA"/>
</dbReference>
<reference evidence="2" key="2">
    <citation type="submission" date="2011-04" db="EMBL/GenBank/DDBJ databases">
        <title>The complete genome of chromosome of Treponema succinifaciens DSM 2489.</title>
        <authorList>
            <person name="Lucas S."/>
            <person name="Copeland A."/>
            <person name="Lapidus A."/>
            <person name="Bruce D."/>
            <person name="Goodwin L."/>
            <person name="Pitluck S."/>
            <person name="Peters L."/>
            <person name="Kyrpides N."/>
            <person name="Mavromatis K."/>
            <person name="Ivanova N."/>
            <person name="Ovchinnikova G."/>
            <person name="Teshima H."/>
            <person name="Detter J.C."/>
            <person name="Tapia R."/>
            <person name="Han C."/>
            <person name="Land M."/>
            <person name="Hauser L."/>
            <person name="Markowitz V."/>
            <person name="Cheng J.-F."/>
            <person name="Hugenholtz P."/>
            <person name="Woyke T."/>
            <person name="Wu D."/>
            <person name="Gronow S."/>
            <person name="Wellnitz S."/>
            <person name="Brambilla E."/>
            <person name="Klenk H.-P."/>
            <person name="Eisen J.A."/>
        </authorList>
    </citation>
    <scope>NUCLEOTIDE SEQUENCE [LARGE SCALE GENOMIC DNA]</scope>
    <source>
        <strain evidence="2">ATCC 33096 / DSM 2489 / 6091</strain>
    </source>
</reference>
<dbReference type="GeneID" id="302999435"/>
<evidence type="ECO:0008006" key="3">
    <source>
        <dbReference type="Google" id="ProtNLM"/>
    </source>
</evidence>
<gene>
    <name evidence="1" type="ordered locus">Tresu_2323</name>
</gene>
<dbReference type="AlphaFoldDB" id="F2NWJ7"/>
<accession>F2NWJ7</accession>
<keyword evidence="2" id="KW-1185">Reference proteome</keyword>
<sequence length="355" mass="40166">MYTRDLQEIPPSFVLNGRPVFGTFRGHPRRFDIRGVYRPYGVIPLPTFITNLRIKSRLIFSFNIGEYIGRISFIDAKIAGFSEVVFWNKNTSQRFAYHSLMGPRKRLIPHNLEAASTSNYSKRRYTRISWNREQNRLSVIFDLKGDSVRPSARGAFSAVFNDSQFAELTSVRPNPTLRRSYASYSSVLPLHGSLTLAYNSGETKTMSESDGVCSFDMTRTYMKFRSHGKSVLGFGEINGKKIAFKLASESHESVDTDKYNCNVLFYDGKPTPLPPVVISHYSGMDKKWIIQDTENMVDLVFTPVSICVNNVNALIVRSVYHTIYGSFEGTLITASGEKVSFKSLAGISENYLIRL</sequence>
<proteinExistence type="predicted"/>
<evidence type="ECO:0000313" key="2">
    <source>
        <dbReference type="Proteomes" id="UP000006852"/>
    </source>
</evidence>
<protein>
    <recommendedName>
        <fullName evidence="3">DUF2804 domain-containing protein</fullName>
    </recommendedName>
</protein>
<dbReference type="OrthoDB" id="9762066at2"/>
<dbReference type="Pfam" id="PF10974">
    <property type="entry name" value="DUF2804"/>
    <property type="match status" value="1"/>
</dbReference>